<dbReference type="PRINTS" id="PR00546">
    <property type="entry name" value="THYROIDHORMR"/>
</dbReference>
<evidence type="ECO:0000256" key="5">
    <source>
        <dbReference type="ARBA" id="ARBA00023015"/>
    </source>
</evidence>
<dbReference type="PRINTS" id="PR00398">
    <property type="entry name" value="STRDHORMONER"/>
</dbReference>
<dbReference type="SMART" id="SM00430">
    <property type="entry name" value="HOLI"/>
    <property type="match status" value="1"/>
</dbReference>
<dbReference type="GO" id="GO:0000978">
    <property type="term" value="F:RNA polymerase II cis-regulatory region sequence-specific DNA binding"/>
    <property type="evidence" value="ECO:0007669"/>
    <property type="project" value="TreeGrafter"/>
</dbReference>
<accession>A0AA89BKM1</accession>
<evidence type="ECO:0000256" key="4">
    <source>
        <dbReference type="ARBA" id="ARBA00022833"/>
    </source>
</evidence>
<evidence type="ECO:0000256" key="7">
    <source>
        <dbReference type="ARBA" id="ARBA00023163"/>
    </source>
</evidence>
<dbReference type="InterPro" id="IPR050234">
    <property type="entry name" value="Nuclear_hormone_rcpt_NR1"/>
</dbReference>
<keyword evidence="7 10" id="KW-0804">Transcription</keyword>
<dbReference type="Proteomes" id="UP001186944">
    <property type="component" value="Unassembled WGS sequence"/>
</dbReference>
<dbReference type="SUPFAM" id="SSF48508">
    <property type="entry name" value="Nuclear receptor ligand-binding domain"/>
    <property type="match status" value="1"/>
</dbReference>
<dbReference type="SMART" id="SM00399">
    <property type="entry name" value="ZnF_C4"/>
    <property type="match status" value="1"/>
</dbReference>
<dbReference type="FunFam" id="3.30.50.10:FF:000074">
    <property type="entry name" value="Nuclear receptor 1"/>
    <property type="match status" value="1"/>
</dbReference>
<reference evidence="14" key="1">
    <citation type="submission" date="2019-08" db="EMBL/GenBank/DDBJ databases">
        <title>The improved chromosome-level genome for the pearl oyster Pinctada fucata martensii using PacBio sequencing and Hi-C.</title>
        <authorList>
            <person name="Zheng Z."/>
        </authorList>
    </citation>
    <scope>NUCLEOTIDE SEQUENCE</scope>
    <source>
        <strain evidence="14">ZZ-2019</strain>
        <tissue evidence="14">Adductor muscle</tissue>
    </source>
</reference>
<gene>
    <name evidence="14" type="ORF">FSP39_006228</name>
</gene>
<feature type="domain" description="Nuclear receptor" evidence="12">
    <location>
        <begin position="161"/>
        <end position="236"/>
    </location>
</feature>
<evidence type="ECO:0000256" key="9">
    <source>
        <dbReference type="ARBA" id="ARBA00023242"/>
    </source>
</evidence>
<dbReference type="Pfam" id="PF00104">
    <property type="entry name" value="Hormone_recep"/>
    <property type="match status" value="1"/>
</dbReference>
<dbReference type="CDD" id="cd06961">
    <property type="entry name" value="NR_DBD_TR"/>
    <property type="match status" value="1"/>
</dbReference>
<dbReference type="PANTHER" id="PTHR24082:SF330">
    <property type="entry name" value="THYROID HORMONE RECEPTOR BETA"/>
    <property type="match status" value="1"/>
</dbReference>
<dbReference type="GO" id="GO:0004879">
    <property type="term" value="F:nuclear receptor activity"/>
    <property type="evidence" value="ECO:0007669"/>
    <property type="project" value="InterPro"/>
</dbReference>
<dbReference type="GO" id="GO:0000122">
    <property type="term" value="P:negative regulation of transcription by RNA polymerase II"/>
    <property type="evidence" value="ECO:0007669"/>
    <property type="project" value="TreeGrafter"/>
</dbReference>
<evidence type="ECO:0000256" key="8">
    <source>
        <dbReference type="ARBA" id="ARBA00023170"/>
    </source>
</evidence>
<dbReference type="EMBL" id="VSWD01000014">
    <property type="protein sequence ID" value="KAK3082815.1"/>
    <property type="molecule type" value="Genomic_DNA"/>
</dbReference>
<dbReference type="Pfam" id="PF00105">
    <property type="entry name" value="zf-C4"/>
    <property type="match status" value="1"/>
</dbReference>
<dbReference type="Gene3D" id="1.10.565.10">
    <property type="entry name" value="Retinoid X Receptor"/>
    <property type="match status" value="1"/>
</dbReference>
<keyword evidence="3 10" id="KW-0863">Zinc-finger</keyword>
<keyword evidence="5 10" id="KW-0805">Transcription regulation</keyword>
<dbReference type="SUPFAM" id="SSF57716">
    <property type="entry name" value="Glucocorticoid receptor-like (DNA-binding domain)"/>
    <property type="match status" value="1"/>
</dbReference>
<name>A0AA89BKM1_PINIB</name>
<evidence type="ECO:0000256" key="11">
    <source>
        <dbReference type="SAM" id="MobiDB-lite"/>
    </source>
</evidence>
<dbReference type="GO" id="GO:0045944">
    <property type="term" value="P:positive regulation of transcription by RNA polymerase II"/>
    <property type="evidence" value="ECO:0007669"/>
    <property type="project" value="TreeGrafter"/>
</dbReference>
<comment type="subcellular location">
    <subcellularLocation>
        <location evidence="10">Nucleus</location>
    </subcellularLocation>
</comment>
<keyword evidence="8 10" id="KW-0675">Receptor</keyword>
<comment type="similarity">
    <text evidence="1">Belongs to the nuclear hormone receptor family. NR1 subfamily.</text>
</comment>
<evidence type="ECO:0000256" key="3">
    <source>
        <dbReference type="ARBA" id="ARBA00022771"/>
    </source>
</evidence>
<dbReference type="InterPro" id="IPR001723">
    <property type="entry name" value="Nuclear_hrmn_rcpt"/>
</dbReference>
<dbReference type="PROSITE" id="PS51843">
    <property type="entry name" value="NR_LBD"/>
    <property type="match status" value="1"/>
</dbReference>
<dbReference type="InterPro" id="IPR001628">
    <property type="entry name" value="Znf_hrmn_rcpt"/>
</dbReference>
<evidence type="ECO:0000256" key="6">
    <source>
        <dbReference type="ARBA" id="ARBA00023125"/>
    </source>
</evidence>
<protein>
    <submittedName>
        <fullName evidence="14">Uncharacterized protein</fullName>
    </submittedName>
</protein>
<feature type="region of interest" description="Disordered" evidence="11">
    <location>
        <begin position="250"/>
        <end position="272"/>
    </location>
</feature>
<keyword evidence="9 10" id="KW-0539">Nucleus</keyword>
<dbReference type="InterPro" id="IPR001728">
    <property type="entry name" value="ThyrH_rcpt"/>
</dbReference>
<feature type="region of interest" description="Disordered" evidence="11">
    <location>
        <begin position="84"/>
        <end position="154"/>
    </location>
</feature>
<dbReference type="InterPro" id="IPR000536">
    <property type="entry name" value="Nucl_hrmn_rcpt_lig-bd"/>
</dbReference>
<dbReference type="GO" id="GO:0048384">
    <property type="term" value="P:retinoic acid receptor signaling pathway"/>
    <property type="evidence" value="ECO:0007669"/>
    <property type="project" value="TreeGrafter"/>
</dbReference>
<dbReference type="GO" id="GO:0008270">
    <property type="term" value="F:zinc ion binding"/>
    <property type="evidence" value="ECO:0007669"/>
    <property type="project" value="UniProtKB-KW"/>
</dbReference>
<dbReference type="PROSITE" id="PS00031">
    <property type="entry name" value="NUCLEAR_REC_DBD_1"/>
    <property type="match status" value="1"/>
</dbReference>
<keyword evidence="4 10" id="KW-0862">Zinc</keyword>
<evidence type="ECO:0000313" key="15">
    <source>
        <dbReference type="Proteomes" id="UP001186944"/>
    </source>
</evidence>
<dbReference type="GO" id="GO:0030154">
    <property type="term" value="P:cell differentiation"/>
    <property type="evidence" value="ECO:0007669"/>
    <property type="project" value="TreeGrafter"/>
</dbReference>
<dbReference type="GO" id="GO:0005634">
    <property type="term" value="C:nucleus"/>
    <property type="evidence" value="ECO:0007669"/>
    <property type="project" value="UniProtKB-SubCell"/>
</dbReference>
<keyword evidence="2 10" id="KW-0479">Metal-binding</keyword>
<evidence type="ECO:0000313" key="14">
    <source>
        <dbReference type="EMBL" id="KAK3082815.1"/>
    </source>
</evidence>
<organism evidence="14 15">
    <name type="scientific">Pinctada imbricata</name>
    <name type="common">Atlantic pearl-oyster</name>
    <name type="synonym">Pinctada martensii</name>
    <dbReference type="NCBI Taxonomy" id="66713"/>
    <lineage>
        <taxon>Eukaryota</taxon>
        <taxon>Metazoa</taxon>
        <taxon>Spiralia</taxon>
        <taxon>Lophotrochozoa</taxon>
        <taxon>Mollusca</taxon>
        <taxon>Bivalvia</taxon>
        <taxon>Autobranchia</taxon>
        <taxon>Pteriomorphia</taxon>
        <taxon>Pterioida</taxon>
        <taxon>Pterioidea</taxon>
        <taxon>Pteriidae</taxon>
        <taxon>Pinctada</taxon>
    </lineage>
</organism>
<evidence type="ECO:0000256" key="10">
    <source>
        <dbReference type="RuleBase" id="RU004334"/>
    </source>
</evidence>
<keyword evidence="15" id="KW-1185">Reference proteome</keyword>
<evidence type="ECO:0000256" key="2">
    <source>
        <dbReference type="ARBA" id="ARBA00022723"/>
    </source>
</evidence>
<sequence>MQGSHDDIVRAMERSFVPYAGIHPLVTHAAPVPGPQFLFSGINHLAPPLPPPPHRAPDAVPNSEVAALVGRGNNDFSEGRHRYMAANGPVSSGGSSSGESVLSMNSSLSNLSSSSSSSSPKSASPTSSPSSSSSQKSSSENANKRKGTPYVPSYMDLSNGPEPCVVCGDAATGYHYRCMTCEGCKGFFRRTIQKDLQYHCKWNKACSIDKNSRNQCQECRFRKCINVGMATDLVLNEKQRRAKRKLIEDNREKRKQEAAKVKTKQDGCDHDSMTTSDREIIAEVTSAYEQTAVKVPGREIMGDGNNKELQTADPEAWQQLAEAMTPSIVKVVEFAKGVPGFIQLHVDDQILLLKSCCMEIMCLRAACRYDADAETIIMHNGMKLHKSQIKSEGLGILVEPIFEFAVGLAKLKLDRTELALLAAVLLMQSDRSGLKEPEGVEKLQDSLLGAFKRYVATHRPHQPIHWAKILMKVTDLRTISTRHAERVLCIRLDHQGEIPPQVLDLFNEGHSFL</sequence>
<evidence type="ECO:0000259" key="12">
    <source>
        <dbReference type="PROSITE" id="PS51030"/>
    </source>
</evidence>
<dbReference type="PANTHER" id="PTHR24082">
    <property type="entry name" value="NUCLEAR HORMONE RECEPTOR"/>
    <property type="match status" value="1"/>
</dbReference>
<dbReference type="PROSITE" id="PS51030">
    <property type="entry name" value="NUCLEAR_REC_DBD_2"/>
    <property type="match status" value="1"/>
</dbReference>
<dbReference type="Gene3D" id="3.30.50.10">
    <property type="entry name" value="Erythroid Transcription Factor GATA-1, subunit A"/>
    <property type="match status" value="1"/>
</dbReference>
<feature type="domain" description="NR LBD" evidence="13">
    <location>
        <begin position="276"/>
        <end position="509"/>
    </location>
</feature>
<evidence type="ECO:0000256" key="1">
    <source>
        <dbReference type="ARBA" id="ARBA00008092"/>
    </source>
</evidence>
<evidence type="ECO:0000259" key="13">
    <source>
        <dbReference type="PROSITE" id="PS51843"/>
    </source>
</evidence>
<dbReference type="PRINTS" id="PR00047">
    <property type="entry name" value="STROIDFINGER"/>
</dbReference>
<proteinExistence type="inferred from homology"/>
<dbReference type="AlphaFoldDB" id="A0AA89BKM1"/>
<keyword evidence="6 10" id="KW-0238">DNA-binding</keyword>
<comment type="caution">
    <text evidence="14">The sequence shown here is derived from an EMBL/GenBank/DDBJ whole genome shotgun (WGS) entry which is preliminary data.</text>
</comment>
<dbReference type="InterPro" id="IPR035500">
    <property type="entry name" value="NHR-like_dom_sf"/>
</dbReference>
<dbReference type="InterPro" id="IPR013088">
    <property type="entry name" value="Znf_NHR/GATA"/>
</dbReference>
<feature type="compositionally biased region" description="Low complexity" evidence="11">
    <location>
        <begin position="92"/>
        <end position="139"/>
    </location>
</feature>